<dbReference type="PANTHER" id="PTHR43375:SF1">
    <property type="entry name" value="OROTIDINE 5'-PHOSPHATE DECARBOXYLASE"/>
    <property type="match status" value="1"/>
</dbReference>
<feature type="domain" description="Orotidine 5'-phosphate decarboxylase" evidence="8">
    <location>
        <begin position="24"/>
        <end position="280"/>
    </location>
</feature>
<evidence type="ECO:0000256" key="5">
    <source>
        <dbReference type="ARBA" id="ARBA00023239"/>
    </source>
</evidence>
<evidence type="ECO:0000256" key="2">
    <source>
        <dbReference type="ARBA" id="ARBA00008847"/>
    </source>
</evidence>
<dbReference type="SMART" id="SM00934">
    <property type="entry name" value="OMPdecase"/>
    <property type="match status" value="1"/>
</dbReference>
<feature type="active site" description="Proton donor" evidence="7">
    <location>
        <position position="103"/>
    </location>
</feature>
<evidence type="ECO:0000256" key="7">
    <source>
        <dbReference type="HAMAP-Rule" id="MF_01215"/>
    </source>
</evidence>
<dbReference type="Proteomes" id="UP001185069">
    <property type="component" value="Unassembled WGS sequence"/>
</dbReference>
<dbReference type="Gene3D" id="3.20.20.70">
    <property type="entry name" value="Aldolase class I"/>
    <property type="match status" value="1"/>
</dbReference>
<dbReference type="PANTHER" id="PTHR43375">
    <property type="entry name" value="OROTIDINE 5'-PHOSPHATE DECARBOXYLASE"/>
    <property type="match status" value="1"/>
</dbReference>
<reference evidence="9 10" key="1">
    <citation type="submission" date="2023-07" db="EMBL/GenBank/DDBJ databases">
        <title>Sequencing the genomes of 1000 actinobacteria strains.</title>
        <authorList>
            <person name="Klenk H.-P."/>
        </authorList>
    </citation>
    <scope>NUCLEOTIDE SEQUENCE [LARGE SCALE GENOMIC DNA]</scope>
    <source>
        <strain evidence="9 10">DSM 14555</strain>
    </source>
</reference>
<evidence type="ECO:0000256" key="1">
    <source>
        <dbReference type="ARBA" id="ARBA00004861"/>
    </source>
</evidence>
<keyword evidence="5 7" id="KW-0456">Lyase</keyword>
<evidence type="ECO:0000256" key="4">
    <source>
        <dbReference type="ARBA" id="ARBA00022975"/>
    </source>
</evidence>
<comment type="caution">
    <text evidence="9">The sequence shown here is derived from an EMBL/GenBank/DDBJ whole genome shotgun (WGS) entry which is preliminary data.</text>
</comment>
<dbReference type="NCBIfam" id="TIGR02127">
    <property type="entry name" value="pyrF_sub2"/>
    <property type="match status" value="1"/>
</dbReference>
<evidence type="ECO:0000313" key="10">
    <source>
        <dbReference type="Proteomes" id="UP001185069"/>
    </source>
</evidence>
<keyword evidence="3 7" id="KW-0210">Decarboxylase</keyword>
<sequence length="291" mass="29266">MPEQPSAAEGFGARLAALIAERGRLCVGIDPHPALLQAWDLPDTARGARDFSLRILEASTGLVPAVKPQVALFERFGSAGFLVLEELLGAARDAGVLSIADAKRGDIGSTMAAYALAWLDDESTLAADAVTLSPYLGFESLRPALDLAAAQGRGVFVLGLTSNPEGAAVQHAGGSTAGDSVAARIVAAASAENRAEMARSGTALGSTGLVIGATVGTAVRDLGLDLTAVRGPILAPGLGAQGATGADLRALFGTAFDQVLATSSRGIGMAGPDLTELRKAILAATADLRGA</sequence>
<comment type="pathway">
    <text evidence="1 7">Pyrimidine metabolism; UMP biosynthesis via de novo pathway; UMP from orotate: step 2/2.</text>
</comment>
<dbReference type="RefSeq" id="WP_309795224.1">
    <property type="nucleotide sequence ID" value="NZ_BAAAHY010000006.1"/>
</dbReference>
<keyword evidence="4 7" id="KW-0665">Pyrimidine biosynthesis</keyword>
<proteinExistence type="inferred from homology"/>
<dbReference type="EMBL" id="JAVDQF010000001">
    <property type="protein sequence ID" value="MDR6267906.1"/>
    <property type="molecule type" value="Genomic_DNA"/>
</dbReference>
<dbReference type="GO" id="GO:0004590">
    <property type="term" value="F:orotidine-5'-phosphate decarboxylase activity"/>
    <property type="evidence" value="ECO:0007669"/>
    <property type="project" value="UniProtKB-EC"/>
</dbReference>
<dbReference type="Pfam" id="PF00215">
    <property type="entry name" value="OMPdecase"/>
    <property type="match status" value="1"/>
</dbReference>
<dbReference type="CDD" id="cd04725">
    <property type="entry name" value="OMP_decarboxylase_like"/>
    <property type="match status" value="1"/>
</dbReference>
<dbReference type="InterPro" id="IPR001754">
    <property type="entry name" value="OMPdeCOase_dom"/>
</dbReference>
<evidence type="ECO:0000256" key="6">
    <source>
        <dbReference type="ARBA" id="ARBA00049157"/>
    </source>
</evidence>
<keyword evidence="10" id="KW-1185">Reference proteome</keyword>
<dbReference type="InterPro" id="IPR011995">
    <property type="entry name" value="OMPdecase_type-2"/>
</dbReference>
<protein>
    <recommendedName>
        <fullName evidence="7">Orotidine 5'-phosphate decarboxylase</fullName>
        <ecNumber evidence="7">4.1.1.23</ecNumber>
    </recommendedName>
    <alternativeName>
        <fullName evidence="7">OMP decarboxylase</fullName>
        <shortName evidence="7">OMPDCase</shortName>
        <shortName evidence="7">OMPdecase</shortName>
    </alternativeName>
</protein>
<evidence type="ECO:0000256" key="3">
    <source>
        <dbReference type="ARBA" id="ARBA00022793"/>
    </source>
</evidence>
<evidence type="ECO:0000313" key="9">
    <source>
        <dbReference type="EMBL" id="MDR6267906.1"/>
    </source>
</evidence>
<organism evidence="9 10">
    <name type="scientific">Arthrobacter russicus</name>
    <dbReference type="NCBI Taxonomy" id="172040"/>
    <lineage>
        <taxon>Bacteria</taxon>
        <taxon>Bacillati</taxon>
        <taxon>Actinomycetota</taxon>
        <taxon>Actinomycetes</taxon>
        <taxon>Micrococcales</taxon>
        <taxon>Micrococcaceae</taxon>
        <taxon>Arthrobacter</taxon>
    </lineage>
</organism>
<dbReference type="HAMAP" id="MF_01215">
    <property type="entry name" value="OMPdecase_type2"/>
    <property type="match status" value="1"/>
</dbReference>
<evidence type="ECO:0000259" key="8">
    <source>
        <dbReference type="SMART" id="SM00934"/>
    </source>
</evidence>
<dbReference type="EC" id="4.1.1.23" evidence="7"/>
<dbReference type="SUPFAM" id="SSF51366">
    <property type="entry name" value="Ribulose-phoshate binding barrel"/>
    <property type="match status" value="1"/>
</dbReference>
<dbReference type="InterPro" id="IPR013785">
    <property type="entry name" value="Aldolase_TIM"/>
</dbReference>
<dbReference type="InterPro" id="IPR011060">
    <property type="entry name" value="RibuloseP-bd_barrel"/>
</dbReference>
<name>A0ABU1J8Z3_9MICC</name>
<comment type="catalytic activity">
    <reaction evidence="6 7">
        <text>orotidine 5'-phosphate + H(+) = UMP + CO2</text>
        <dbReference type="Rhea" id="RHEA:11596"/>
        <dbReference type="ChEBI" id="CHEBI:15378"/>
        <dbReference type="ChEBI" id="CHEBI:16526"/>
        <dbReference type="ChEBI" id="CHEBI:57538"/>
        <dbReference type="ChEBI" id="CHEBI:57865"/>
        <dbReference type="EC" id="4.1.1.23"/>
    </reaction>
</comment>
<comment type="similarity">
    <text evidence="2 7">Belongs to the OMP decarboxylase family. Type 2 subfamily.</text>
</comment>
<gene>
    <name evidence="7" type="primary">pyrF</name>
    <name evidence="9" type="ORF">JOE69_000144</name>
</gene>
<accession>A0ABU1J8Z3</accession>